<dbReference type="PANTHER" id="PTHR33116:SF78">
    <property type="entry name" value="OS12G0587133 PROTEIN"/>
    <property type="match status" value="1"/>
</dbReference>
<evidence type="ECO:0000313" key="2">
    <source>
        <dbReference type="EMBL" id="GJS65193.1"/>
    </source>
</evidence>
<dbReference type="EMBL" id="BQNB010009560">
    <property type="protein sequence ID" value="GJS65193.1"/>
    <property type="molecule type" value="Genomic_DNA"/>
</dbReference>
<sequence>MMFKVNFENAYDTVSWKFLDHMLSGLGFGSKWRRWIQLCLQTSRSHVLVNGSPSAEFLISRGLRQGDPLSQFLFLIIMEGLNIALKDPVGSGFIHGTQVFYLASGLKINISKSNVYEIGVSSEEIEDMARATGCASESCLLGRQICCLLEGVSLYIKQYSGASGGSGDNKKMSWIKWENILASHDKGVLGIGSLKAFNLALLQKWRWRLVTISDSLWARVVKVIHGVDTGMELKGYNSSGNGPLSTRYNRLFHLDANPNCMLANRVSDDTWTWNWKRQRLGSRNEESLEILKTKIVHVQVNDCPDSWHWNAADDGVFSVNVTRLHVDDCIFPSLSLKVVKLNVGILGYLILCNPLLAPG</sequence>
<feature type="domain" description="Reverse transcriptase" evidence="1">
    <location>
        <begin position="3"/>
        <end position="84"/>
    </location>
</feature>
<evidence type="ECO:0000313" key="3">
    <source>
        <dbReference type="Proteomes" id="UP001151760"/>
    </source>
</evidence>
<reference evidence="2" key="1">
    <citation type="journal article" date="2022" name="Int. J. Mol. Sci.">
        <title>Draft Genome of Tanacetum Coccineum: Genomic Comparison of Closely Related Tanacetum-Family Plants.</title>
        <authorList>
            <person name="Yamashiro T."/>
            <person name="Shiraishi A."/>
            <person name="Nakayama K."/>
            <person name="Satake H."/>
        </authorList>
    </citation>
    <scope>NUCLEOTIDE SEQUENCE</scope>
</reference>
<dbReference type="PANTHER" id="PTHR33116">
    <property type="entry name" value="REVERSE TRANSCRIPTASE ZINC-BINDING DOMAIN-CONTAINING PROTEIN-RELATED-RELATED"/>
    <property type="match status" value="1"/>
</dbReference>
<accession>A0ABQ4XJR5</accession>
<keyword evidence="3" id="KW-1185">Reference proteome</keyword>
<reference evidence="2" key="2">
    <citation type="submission" date="2022-01" db="EMBL/GenBank/DDBJ databases">
        <authorList>
            <person name="Yamashiro T."/>
            <person name="Shiraishi A."/>
            <person name="Satake H."/>
            <person name="Nakayama K."/>
        </authorList>
    </citation>
    <scope>NUCLEOTIDE SEQUENCE</scope>
</reference>
<comment type="caution">
    <text evidence="2">The sequence shown here is derived from an EMBL/GenBank/DDBJ whole genome shotgun (WGS) entry which is preliminary data.</text>
</comment>
<keyword evidence="2" id="KW-0548">Nucleotidyltransferase</keyword>
<gene>
    <name evidence="2" type="ORF">Tco_0679757</name>
</gene>
<dbReference type="Proteomes" id="UP001151760">
    <property type="component" value="Unassembled WGS sequence"/>
</dbReference>
<protein>
    <submittedName>
        <fullName evidence="2">RNA-directed DNA polymerase, eukaryota, reverse transcriptase zinc-binding domain protein</fullName>
    </submittedName>
</protein>
<dbReference type="GO" id="GO:0003964">
    <property type="term" value="F:RNA-directed DNA polymerase activity"/>
    <property type="evidence" value="ECO:0007669"/>
    <property type="project" value="UniProtKB-KW"/>
</dbReference>
<organism evidence="2 3">
    <name type="scientific">Tanacetum coccineum</name>
    <dbReference type="NCBI Taxonomy" id="301880"/>
    <lineage>
        <taxon>Eukaryota</taxon>
        <taxon>Viridiplantae</taxon>
        <taxon>Streptophyta</taxon>
        <taxon>Embryophyta</taxon>
        <taxon>Tracheophyta</taxon>
        <taxon>Spermatophyta</taxon>
        <taxon>Magnoliopsida</taxon>
        <taxon>eudicotyledons</taxon>
        <taxon>Gunneridae</taxon>
        <taxon>Pentapetalae</taxon>
        <taxon>asterids</taxon>
        <taxon>campanulids</taxon>
        <taxon>Asterales</taxon>
        <taxon>Asteraceae</taxon>
        <taxon>Asteroideae</taxon>
        <taxon>Anthemideae</taxon>
        <taxon>Anthemidinae</taxon>
        <taxon>Tanacetum</taxon>
    </lineage>
</organism>
<keyword evidence="2" id="KW-0695">RNA-directed DNA polymerase</keyword>
<proteinExistence type="predicted"/>
<dbReference type="Pfam" id="PF00078">
    <property type="entry name" value="RVT_1"/>
    <property type="match status" value="1"/>
</dbReference>
<dbReference type="InterPro" id="IPR000477">
    <property type="entry name" value="RT_dom"/>
</dbReference>
<name>A0ABQ4XJR5_9ASTR</name>
<evidence type="ECO:0000259" key="1">
    <source>
        <dbReference type="Pfam" id="PF00078"/>
    </source>
</evidence>
<keyword evidence="2" id="KW-0808">Transferase</keyword>